<dbReference type="OrthoDB" id="3399802at2"/>
<gene>
    <name evidence="2" type="ORF">SAMN04488107_1285</name>
</gene>
<protein>
    <submittedName>
        <fullName evidence="2">Predicted transcriptional regulator, ArsR family</fullName>
    </submittedName>
</protein>
<dbReference type="EMBL" id="FZOH01000002">
    <property type="protein sequence ID" value="SNS08754.1"/>
    <property type="molecule type" value="Genomic_DNA"/>
</dbReference>
<evidence type="ECO:0000313" key="2">
    <source>
        <dbReference type="EMBL" id="SNS08754.1"/>
    </source>
</evidence>
<dbReference type="InterPro" id="IPR011991">
    <property type="entry name" value="ArsR-like_HTH"/>
</dbReference>
<dbReference type="InterPro" id="IPR001845">
    <property type="entry name" value="HTH_ArsR_DNA-bd_dom"/>
</dbReference>
<keyword evidence="3" id="KW-1185">Reference proteome</keyword>
<dbReference type="InterPro" id="IPR036390">
    <property type="entry name" value="WH_DNA-bd_sf"/>
</dbReference>
<dbReference type="Gene3D" id="1.10.10.10">
    <property type="entry name" value="Winged helix-like DNA-binding domain superfamily/Winged helix DNA-binding domain"/>
    <property type="match status" value="1"/>
</dbReference>
<dbReference type="Pfam" id="PF12840">
    <property type="entry name" value="HTH_20"/>
    <property type="match status" value="1"/>
</dbReference>
<evidence type="ECO:0000259" key="1">
    <source>
        <dbReference type="SMART" id="SM00418"/>
    </source>
</evidence>
<dbReference type="Proteomes" id="UP000198386">
    <property type="component" value="Unassembled WGS sequence"/>
</dbReference>
<sequence>MDPRTAQVAAVAALAEPTRRRLYDHVVRQPEPVGRDEVAGALDVPRATVAFHLDRLVADGLLAVHYERRTGRSGPGAGRPAKLYRRAECSVSVSLPERRYDLAGELLAAALTEAEESGERPAAVLDRLAHARGREFAAAVDGAGGREAVLRVLEEHGYEPQRAGESVTLRNCPFHTLARTHTELVCGMNLRLLEGVLAGVGAGGLTARLRPGAGACCVQLDGGDRDPGGGARDR</sequence>
<dbReference type="RefSeq" id="WP_089403028.1">
    <property type="nucleotide sequence ID" value="NZ_FZOH01000002.1"/>
</dbReference>
<reference evidence="3" key="1">
    <citation type="submission" date="2017-06" db="EMBL/GenBank/DDBJ databases">
        <authorList>
            <person name="Varghese N."/>
            <person name="Submissions S."/>
        </authorList>
    </citation>
    <scope>NUCLEOTIDE SEQUENCE [LARGE SCALE GENOMIC DNA]</scope>
    <source>
        <strain evidence="3">DSM 45423</strain>
    </source>
</reference>
<dbReference type="SUPFAM" id="SSF46785">
    <property type="entry name" value="Winged helix' DNA-binding domain"/>
    <property type="match status" value="1"/>
</dbReference>
<dbReference type="CDD" id="cd00090">
    <property type="entry name" value="HTH_ARSR"/>
    <property type="match status" value="1"/>
</dbReference>
<dbReference type="GO" id="GO:0003700">
    <property type="term" value="F:DNA-binding transcription factor activity"/>
    <property type="evidence" value="ECO:0007669"/>
    <property type="project" value="InterPro"/>
</dbReference>
<organism evidence="2 3">
    <name type="scientific">Geodermatophilus saharensis</name>
    <dbReference type="NCBI Taxonomy" id="1137994"/>
    <lineage>
        <taxon>Bacteria</taxon>
        <taxon>Bacillati</taxon>
        <taxon>Actinomycetota</taxon>
        <taxon>Actinomycetes</taxon>
        <taxon>Geodermatophilales</taxon>
        <taxon>Geodermatophilaceae</taxon>
        <taxon>Geodermatophilus</taxon>
    </lineage>
</organism>
<dbReference type="SMART" id="SM00418">
    <property type="entry name" value="HTH_ARSR"/>
    <property type="match status" value="1"/>
</dbReference>
<accession>A0A239BNY4</accession>
<name>A0A239BNY4_9ACTN</name>
<feature type="domain" description="HTH arsR-type" evidence="1">
    <location>
        <begin position="9"/>
        <end position="116"/>
    </location>
</feature>
<proteinExistence type="predicted"/>
<evidence type="ECO:0000313" key="3">
    <source>
        <dbReference type="Proteomes" id="UP000198386"/>
    </source>
</evidence>
<dbReference type="AlphaFoldDB" id="A0A239BNY4"/>
<dbReference type="InterPro" id="IPR036388">
    <property type="entry name" value="WH-like_DNA-bd_sf"/>
</dbReference>